<comment type="caution">
    <text evidence="1">The sequence shown here is derived from an EMBL/GenBank/DDBJ whole genome shotgun (WGS) entry which is preliminary data.</text>
</comment>
<dbReference type="EMBL" id="BGPR01147738">
    <property type="protein sequence ID" value="GBN79618.1"/>
    <property type="molecule type" value="Genomic_DNA"/>
</dbReference>
<dbReference type="AlphaFoldDB" id="A0A4Y2RV08"/>
<accession>A0A4Y2RV08</accession>
<evidence type="ECO:0000313" key="2">
    <source>
        <dbReference type="Proteomes" id="UP000499080"/>
    </source>
</evidence>
<name>A0A4Y2RV08_ARAVE</name>
<proteinExistence type="predicted"/>
<dbReference type="OrthoDB" id="8064011at2759"/>
<reference evidence="1 2" key="1">
    <citation type="journal article" date="2019" name="Sci. Rep.">
        <title>Orb-weaving spider Araneus ventricosus genome elucidates the spidroin gene catalogue.</title>
        <authorList>
            <person name="Kono N."/>
            <person name="Nakamura H."/>
            <person name="Ohtoshi R."/>
            <person name="Moran D.A.P."/>
            <person name="Shinohara A."/>
            <person name="Yoshida Y."/>
            <person name="Fujiwara M."/>
            <person name="Mori M."/>
            <person name="Tomita M."/>
            <person name="Arakawa K."/>
        </authorList>
    </citation>
    <scope>NUCLEOTIDE SEQUENCE [LARGE SCALE GENOMIC DNA]</scope>
</reference>
<dbReference type="PANTHER" id="PTHR47331">
    <property type="entry name" value="PHD-TYPE DOMAIN-CONTAINING PROTEIN"/>
    <property type="match status" value="1"/>
</dbReference>
<keyword evidence="2" id="KW-1185">Reference proteome</keyword>
<dbReference type="Proteomes" id="UP000499080">
    <property type="component" value="Unassembled WGS sequence"/>
</dbReference>
<feature type="non-terminal residue" evidence="1">
    <location>
        <position position="1"/>
    </location>
</feature>
<organism evidence="1 2">
    <name type="scientific">Araneus ventricosus</name>
    <name type="common">Orbweaver spider</name>
    <name type="synonym">Epeira ventricosa</name>
    <dbReference type="NCBI Taxonomy" id="182803"/>
    <lineage>
        <taxon>Eukaryota</taxon>
        <taxon>Metazoa</taxon>
        <taxon>Ecdysozoa</taxon>
        <taxon>Arthropoda</taxon>
        <taxon>Chelicerata</taxon>
        <taxon>Arachnida</taxon>
        <taxon>Araneae</taxon>
        <taxon>Araneomorphae</taxon>
        <taxon>Entelegynae</taxon>
        <taxon>Araneoidea</taxon>
        <taxon>Araneidae</taxon>
        <taxon>Araneus</taxon>
    </lineage>
</organism>
<dbReference type="InterPro" id="IPR008042">
    <property type="entry name" value="Retrotrans_Pao"/>
</dbReference>
<evidence type="ECO:0000313" key="1">
    <source>
        <dbReference type="EMBL" id="GBN79618.1"/>
    </source>
</evidence>
<protein>
    <submittedName>
        <fullName evidence="1">Uncharacterized protein</fullName>
    </submittedName>
</protein>
<dbReference type="PANTHER" id="PTHR47331:SF1">
    <property type="entry name" value="GAG-LIKE PROTEIN"/>
    <property type="match status" value="1"/>
</dbReference>
<sequence length="316" mass="36419">ADASPKAYGAVAYFRYLHDKKDNCTSFIAAKGRVAPLKPLTLPRLELMAALVAAKLAKYLTGMFPELCKKTFLWSDSQITLHWIKGNSRNWKPFVANRVSEIQTLTDPEQWFHCSGKENPADLLSRGESAVNLMKSSLWSHGPSWLSQSECDWPMKQQREIDEESVLNEKRSQPVNALQVSDKNVEISILLDLFRFSRLLKVYRITAYVMRFINNIKRNSIKLSGQLSSDEILNAELHWVKIIQRKHFEKEISDLSKGKLLEKTSSIYSLNPFVDEQGFLRLKGRLHFSDFEFSEKHPCLLPYKDQFSQLFDFGLP</sequence>
<dbReference type="Pfam" id="PF05380">
    <property type="entry name" value="Peptidase_A17"/>
    <property type="match status" value="1"/>
</dbReference>
<gene>
    <name evidence="1" type="ORF">AVEN_240819_1</name>
</gene>